<evidence type="ECO:0000313" key="2">
    <source>
        <dbReference type="EMBL" id="MPC40662.1"/>
    </source>
</evidence>
<protein>
    <submittedName>
        <fullName evidence="2">Uncharacterized protein</fullName>
    </submittedName>
</protein>
<keyword evidence="3" id="KW-1185">Reference proteome</keyword>
<gene>
    <name evidence="2" type="ORF">E2C01_034227</name>
</gene>
<reference evidence="2 3" key="1">
    <citation type="submission" date="2019-05" db="EMBL/GenBank/DDBJ databases">
        <title>Another draft genome of Portunus trituberculatus and its Hox gene families provides insights of decapod evolution.</title>
        <authorList>
            <person name="Jeong J.-H."/>
            <person name="Song I."/>
            <person name="Kim S."/>
            <person name="Choi T."/>
            <person name="Kim D."/>
            <person name="Ryu S."/>
            <person name="Kim W."/>
        </authorList>
    </citation>
    <scope>NUCLEOTIDE SEQUENCE [LARGE SCALE GENOMIC DNA]</scope>
    <source>
        <tissue evidence="2">Muscle</tissue>
    </source>
</reference>
<evidence type="ECO:0000313" key="3">
    <source>
        <dbReference type="Proteomes" id="UP000324222"/>
    </source>
</evidence>
<feature type="region of interest" description="Disordered" evidence="1">
    <location>
        <begin position="1"/>
        <end position="153"/>
    </location>
</feature>
<organism evidence="2 3">
    <name type="scientific">Portunus trituberculatus</name>
    <name type="common">Swimming crab</name>
    <name type="synonym">Neptunus trituberculatus</name>
    <dbReference type="NCBI Taxonomy" id="210409"/>
    <lineage>
        <taxon>Eukaryota</taxon>
        <taxon>Metazoa</taxon>
        <taxon>Ecdysozoa</taxon>
        <taxon>Arthropoda</taxon>
        <taxon>Crustacea</taxon>
        <taxon>Multicrustacea</taxon>
        <taxon>Malacostraca</taxon>
        <taxon>Eumalacostraca</taxon>
        <taxon>Eucarida</taxon>
        <taxon>Decapoda</taxon>
        <taxon>Pleocyemata</taxon>
        <taxon>Brachyura</taxon>
        <taxon>Eubrachyura</taxon>
        <taxon>Portunoidea</taxon>
        <taxon>Portunidae</taxon>
        <taxon>Portuninae</taxon>
        <taxon>Portunus</taxon>
    </lineage>
</organism>
<proteinExistence type="predicted"/>
<evidence type="ECO:0000256" key="1">
    <source>
        <dbReference type="SAM" id="MobiDB-lite"/>
    </source>
</evidence>
<feature type="compositionally biased region" description="Basic and acidic residues" evidence="1">
    <location>
        <begin position="32"/>
        <end position="55"/>
    </location>
</feature>
<dbReference type="AlphaFoldDB" id="A0A5B7F2A4"/>
<dbReference type="EMBL" id="VSRR010004768">
    <property type="protein sequence ID" value="MPC40662.1"/>
    <property type="molecule type" value="Genomic_DNA"/>
</dbReference>
<comment type="caution">
    <text evidence="2">The sequence shown here is derived from an EMBL/GenBank/DDBJ whole genome shotgun (WGS) entry which is preliminary data.</text>
</comment>
<sequence length="172" mass="19073">MPRARKPRQIQQQATMAEFPHPDVLQILQIMEDNRRQEAAERRQEEEQRRREEVRNVGSRKMNGENHNGERSSSSCWKLSHSSRASPPQPAAASPTSTSPSPSPPPLPAEMLHPTNTKAVIHHPPPSRLSLVLPSQATRRGGDNGRTTPPSLTLQILTSPKTTHSVTNVPDT</sequence>
<feature type="compositionally biased region" description="Low complexity" evidence="1">
    <location>
        <begin position="72"/>
        <end position="100"/>
    </location>
</feature>
<accession>A0A5B7F2A4</accession>
<dbReference type="Proteomes" id="UP000324222">
    <property type="component" value="Unassembled WGS sequence"/>
</dbReference>
<name>A0A5B7F2A4_PORTR</name>